<evidence type="ECO:0000256" key="7">
    <source>
        <dbReference type="RuleBase" id="RU363032"/>
    </source>
</evidence>
<proteinExistence type="inferred from homology"/>
<evidence type="ECO:0000313" key="9">
    <source>
        <dbReference type="EMBL" id="MDN4525179.1"/>
    </source>
</evidence>
<feature type="transmembrane region" description="Helical" evidence="7">
    <location>
        <begin position="12"/>
        <end position="35"/>
    </location>
</feature>
<evidence type="ECO:0000313" key="10">
    <source>
        <dbReference type="Proteomes" id="UP001172721"/>
    </source>
</evidence>
<comment type="similarity">
    <text evidence="7">Belongs to the binding-protein-dependent transport system permease family.</text>
</comment>
<gene>
    <name evidence="9" type="ORF">QYB97_11855</name>
</gene>
<evidence type="ECO:0000256" key="5">
    <source>
        <dbReference type="ARBA" id="ARBA00022989"/>
    </source>
</evidence>
<evidence type="ECO:0000256" key="4">
    <source>
        <dbReference type="ARBA" id="ARBA00022692"/>
    </source>
</evidence>
<evidence type="ECO:0000256" key="1">
    <source>
        <dbReference type="ARBA" id="ARBA00004651"/>
    </source>
</evidence>
<dbReference type="RefSeq" id="WP_301166216.1">
    <property type="nucleotide sequence ID" value="NZ_JAUHTR010000005.1"/>
</dbReference>
<feature type="transmembrane region" description="Helical" evidence="7">
    <location>
        <begin position="154"/>
        <end position="177"/>
    </location>
</feature>
<dbReference type="CDD" id="cd06261">
    <property type="entry name" value="TM_PBP2"/>
    <property type="match status" value="1"/>
</dbReference>
<feature type="domain" description="ABC transmembrane type-1" evidence="8">
    <location>
        <begin position="70"/>
        <end position="282"/>
    </location>
</feature>
<dbReference type="SUPFAM" id="SSF161098">
    <property type="entry name" value="MetI-like"/>
    <property type="match status" value="1"/>
</dbReference>
<name>A0ABT8HWL6_9BACL</name>
<dbReference type="PROSITE" id="PS50928">
    <property type="entry name" value="ABC_TM1"/>
    <property type="match status" value="1"/>
</dbReference>
<evidence type="ECO:0000256" key="2">
    <source>
        <dbReference type="ARBA" id="ARBA00022448"/>
    </source>
</evidence>
<keyword evidence="10" id="KW-1185">Reference proteome</keyword>
<dbReference type="PANTHER" id="PTHR30193:SF37">
    <property type="entry name" value="INNER MEMBRANE ABC TRANSPORTER PERMEASE PROTEIN YCJO"/>
    <property type="match status" value="1"/>
</dbReference>
<dbReference type="InterPro" id="IPR035906">
    <property type="entry name" value="MetI-like_sf"/>
</dbReference>
<feature type="transmembrane region" description="Helical" evidence="7">
    <location>
        <begin position="263"/>
        <end position="285"/>
    </location>
</feature>
<comment type="subcellular location">
    <subcellularLocation>
        <location evidence="1 7">Cell membrane</location>
        <topology evidence="1 7">Multi-pass membrane protein</topology>
    </subcellularLocation>
</comment>
<feature type="transmembrane region" description="Helical" evidence="7">
    <location>
        <begin position="72"/>
        <end position="95"/>
    </location>
</feature>
<dbReference type="SUPFAM" id="SSF160964">
    <property type="entry name" value="MalF N-terminal region-like"/>
    <property type="match status" value="1"/>
</dbReference>
<dbReference type="Pfam" id="PF00528">
    <property type="entry name" value="BPD_transp_1"/>
    <property type="match status" value="1"/>
</dbReference>
<evidence type="ECO:0000256" key="3">
    <source>
        <dbReference type="ARBA" id="ARBA00022475"/>
    </source>
</evidence>
<comment type="caution">
    <text evidence="9">The sequence shown here is derived from an EMBL/GenBank/DDBJ whole genome shotgun (WGS) entry which is preliminary data.</text>
</comment>
<dbReference type="Gene3D" id="1.10.3720.10">
    <property type="entry name" value="MetI-like"/>
    <property type="match status" value="1"/>
</dbReference>
<feature type="transmembrane region" description="Helical" evidence="7">
    <location>
        <begin position="107"/>
        <end position="127"/>
    </location>
</feature>
<organism evidence="9 10">
    <name type="scientific">Fictibacillus fluitans</name>
    <dbReference type="NCBI Taxonomy" id="3058422"/>
    <lineage>
        <taxon>Bacteria</taxon>
        <taxon>Bacillati</taxon>
        <taxon>Bacillota</taxon>
        <taxon>Bacilli</taxon>
        <taxon>Bacillales</taxon>
        <taxon>Fictibacillaceae</taxon>
        <taxon>Fictibacillus</taxon>
    </lineage>
</organism>
<keyword evidence="6 7" id="KW-0472">Membrane</keyword>
<feature type="transmembrane region" description="Helical" evidence="7">
    <location>
        <begin position="208"/>
        <end position="234"/>
    </location>
</feature>
<evidence type="ECO:0000256" key="6">
    <source>
        <dbReference type="ARBA" id="ARBA00023136"/>
    </source>
</evidence>
<dbReference type="PANTHER" id="PTHR30193">
    <property type="entry name" value="ABC TRANSPORTER PERMEASE PROTEIN"/>
    <property type="match status" value="1"/>
</dbReference>
<dbReference type="InterPro" id="IPR051393">
    <property type="entry name" value="ABC_transporter_permease"/>
</dbReference>
<sequence length="293" mass="32716">MNRGASNIWPWLLLMPALILFSLFVLFPTIGNVYFSLTDYAGNIHNFDFVGLENYKRAFTADYDGVWNAIKITLIFCITVTILQNAISIVLAVLVNQKLKLSSFYRSTIFMPNILGILVVGLIWTLVFDPFSGPVSQLLNHFKINSALLGDSKIALALVIFVQVWAHMGYSMVLYLAGLQSIPKELYEAAYIDGASGWKSFRHVTLPLLQSMVTINIILMIIGTLGTFDIIFVLTNGGPNESTMTLGMYIFTKIFSGGSSQGYASALAMVQFVIIFCVVFIAQFYSRRRETEF</sequence>
<dbReference type="Proteomes" id="UP001172721">
    <property type="component" value="Unassembled WGS sequence"/>
</dbReference>
<keyword evidence="2 7" id="KW-0813">Transport</keyword>
<accession>A0ABT8HWL6</accession>
<evidence type="ECO:0000259" key="8">
    <source>
        <dbReference type="PROSITE" id="PS50928"/>
    </source>
</evidence>
<dbReference type="InterPro" id="IPR000515">
    <property type="entry name" value="MetI-like"/>
</dbReference>
<keyword evidence="3" id="KW-1003">Cell membrane</keyword>
<reference evidence="9" key="1">
    <citation type="submission" date="2023-07" db="EMBL/GenBank/DDBJ databases">
        <title>Fictibacillus sp. isolated from freshwater pond.</title>
        <authorList>
            <person name="Kirdat K."/>
            <person name="Bhat A."/>
            <person name="Mourya A."/>
            <person name="Yadav A."/>
        </authorList>
    </citation>
    <scope>NUCLEOTIDE SEQUENCE</scope>
    <source>
        <strain evidence="9">NE201</strain>
    </source>
</reference>
<keyword evidence="5 7" id="KW-1133">Transmembrane helix</keyword>
<keyword evidence="4 7" id="KW-0812">Transmembrane</keyword>
<protein>
    <submittedName>
        <fullName evidence="9">Sugar ABC transporter permease</fullName>
    </submittedName>
</protein>
<dbReference type="EMBL" id="JAUHTR010000005">
    <property type="protein sequence ID" value="MDN4525179.1"/>
    <property type="molecule type" value="Genomic_DNA"/>
</dbReference>